<dbReference type="EMBL" id="QKWP01000807">
    <property type="protein sequence ID" value="RIB14677.1"/>
    <property type="molecule type" value="Genomic_DNA"/>
</dbReference>
<dbReference type="EMBL" id="QKWP01003010">
    <property type="protein sequence ID" value="RIB01650.1"/>
    <property type="molecule type" value="Genomic_DNA"/>
</dbReference>
<dbReference type="AlphaFoldDB" id="A0A397TUE7"/>
<protein>
    <submittedName>
        <fullName evidence="1">Uncharacterized protein</fullName>
    </submittedName>
</protein>
<accession>A0A397TUE7</accession>
<evidence type="ECO:0000313" key="1">
    <source>
        <dbReference type="EMBL" id="RIB01650.1"/>
    </source>
</evidence>
<gene>
    <name evidence="2" type="ORF">C2G38_2039989</name>
    <name evidence="1" type="ORF">C2G38_2294787</name>
</gene>
<evidence type="ECO:0000313" key="3">
    <source>
        <dbReference type="Proteomes" id="UP000266673"/>
    </source>
</evidence>
<reference evidence="1 3" key="1">
    <citation type="submission" date="2018-06" db="EMBL/GenBank/DDBJ databases">
        <title>Comparative genomics reveals the genomic features of Rhizophagus irregularis, R. cerebriforme, R. diaphanum and Gigaspora rosea, and their symbiotic lifestyle signature.</title>
        <authorList>
            <person name="Morin E."/>
            <person name="San Clemente H."/>
            <person name="Chen E.C.H."/>
            <person name="De La Providencia I."/>
            <person name="Hainaut M."/>
            <person name="Kuo A."/>
            <person name="Kohler A."/>
            <person name="Murat C."/>
            <person name="Tang N."/>
            <person name="Roy S."/>
            <person name="Loubradou J."/>
            <person name="Henrissat B."/>
            <person name="Grigoriev I.V."/>
            <person name="Corradi N."/>
            <person name="Roux C."/>
            <person name="Martin F.M."/>
        </authorList>
    </citation>
    <scope>NUCLEOTIDE SEQUENCE [LARGE SCALE GENOMIC DNA]</scope>
    <source>
        <strain evidence="1 3">DAOM 194757</strain>
    </source>
</reference>
<dbReference type="OrthoDB" id="2481989at2759"/>
<organism evidence="1 3">
    <name type="scientific">Gigaspora rosea</name>
    <dbReference type="NCBI Taxonomy" id="44941"/>
    <lineage>
        <taxon>Eukaryota</taxon>
        <taxon>Fungi</taxon>
        <taxon>Fungi incertae sedis</taxon>
        <taxon>Mucoromycota</taxon>
        <taxon>Glomeromycotina</taxon>
        <taxon>Glomeromycetes</taxon>
        <taxon>Diversisporales</taxon>
        <taxon>Gigasporaceae</taxon>
        <taxon>Gigaspora</taxon>
    </lineage>
</organism>
<comment type="caution">
    <text evidence="1">The sequence shown here is derived from an EMBL/GenBank/DDBJ whole genome shotgun (WGS) entry which is preliminary data.</text>
</comment>
<name>A0A397TUE7_9GLOM</name>
<keyword evidence="3" id="KW-1185">Reference proteome</keyword>
<dbReference type="Proteomes" id="UP000266673">
    <property type="component" value="Unassembled WGS sequence"/>
</dbReference>
<sequence length="149" mass="17232">MYIYRFEICAEQVRCAVDEHDLIYWLISGLNEPCCSNVMPLSLISFDAAKIIAEIMEKHLLEIENKEEIVGITNDDKEISKTNNKYLPIAYCDEILQLNPKSLDIFDKVDINNMDHKTKIVEYEIEIKSELEKVKTDEVENSSDGLWIG</sequence>
<evidence type="ECO:0000313" key="2">
    <source>
        <dbReference type="EMBL" id="RIB14677.1"/>
    </source>
</evidence>
<proteinExistence type="predicted"/>